<organism evidence="1 2">
    <name type="scientific">Actinomadura meridiana</name>
    <dbReference type="NCBI Taxonomy" id="559626"/>
    <lineage>
        <taxon>Bacteria</taxon>
        <taxon>Bacillati</taxon>
        <taxon>Actinomycetota</taxon>
        <taxon>Actinomycetes</taxon>
        <taxon>Streptosporangiales</taxon>
        <taxon>Thermomonosporaceae</taxon>
        <taxon>Actinomadura</taxon>
    </lineage>
</organism>
<sequence length="75" mass="8578">MEGLFYGDQGLVQSERAALVVEGVRSAIDYRHYGYLPGKIERALADGALRLDYLREVGRDVFWHVNHLDWTGRQA</sequence>
<keyword evidence="2" id="KW-1185">Reference proteome</keyword>
<proteinExistence type="predicted"/>
<name>A0ABP8C760_9ACTN</name>
<evidence type="ECO:0000313" key="1">
    <source>
        <dbReference type="EMBL" id="GAA4234532.1"/>
    </source>
</evidence>
<reference evidence="2" key="1">
    <citation type="journal article" date="2019" name="Int. J. Syst. Evol. Microbiol.">
        <title>The Global Catalogue of Microorganisms (GCM) 10K type strain sequencing project: providing services to taxonomists for standard genome sequencing and annotation.</title>
        <authorList>
            <consortium name="The Broad Institute Genomics Platform"/>
            <consortium name="The Broad Institute Genome Sequencing Center for Infectious Disease"/>
            <person name="Wu L."/>
            <person name="Ma J."/>
        </authorList>
    </citation>
    <scope>NUCLEOTIDE SEQUENCE [LARGE SCALE GENOMIC DNA]</scope>
    <source>
        <strain evidence="2">JCM 17440</strain>
    </source>
</reference>
<dbReference type="EMBL" id="BAABAS010000011">
    <property type="protein sequence ID" value="GAA4234532.1"/>
    <property type="molecule type" value="Genomic_DNA"/>
</dbReference>
<gene>
    <name evidence="1" type="ORF">GCM10022254_39580</name>
</gene>
<protein>
    <submittedName>
        <fullName evidence="1">Uncharacterized protein</fullName>
    </submittedName>
</protein>
<evidence type="ECO:0000313" key="2">
    <source>
        <dbReference type="Proteomes" id="UP001501710"/>
    </source>
</evidence>
<accession>A0ABP8C760</accession>
<comment type="caution">
    <text evidence="1">The sequence shown here is derived from an EMBL/GenBank/DDBJ whole genome shotgun (WGS) entry which is preliminary data.</text>
</comment>
<dbReference type="Proteomes" id="UP001501710">
    <property type="component" value="Unassembled WGS sequence"/>
</dbReference>